<dbReference type="SMART" id="SM00866">
    <property type="entry name" value="UTRA"/>
    <property type="match status" value="1"/>
</dbReference>
<dbReference type="PANTHER" id="PTHR44846:SF1">
    <property type="entry name" value="MANNOSYL-D-GLYCERATE TRANSPORT_METABOLISM SYSTEM REPRESSOR MNGR-RELATED"/>
    <property type="match status" value="1"/>
</dbReference>
<dbReference type="InterPro" id="IPR028978">
    <property type="entry name" value="Chorismate_lyase_/UTRA_dom_sf"/>
</dbReference>
<evidence type="ECO:0000256" key="1">
    <source>
        <dbReference type="ARBA" id="ARBA00023015"/>
    </source>
</evidence>
<dbReference type="SUPFAM" id="SSF64288">
    <property type="entry name" value="Chorismate lyase-like"/>
    <property type="match status" value="1"/>
</dbReference>
<keyword evidence="3" id="KW-0804">Transcription</keyword>
<protein>
    <submittedName>
        <fullName evidence="5">GntR family transcriptional regulator</fullName>
    </submittedName>
</protein>
<dbReference type="PROSITE" id="PS50949">
    <property type="entry name" value="HTH_GNTR"/>
    <property type="match status" value="1"/>
</dbReference>
<dbReference type="EMBL" id="JBHMBL010000003">
    <property type="protein sequence ID" value="MFB9643645.1"/>
    <property type="molecule type" value="Genomic_DNA"/>
</dbReference>
<evidence type="ECO:0000256" key="3">
    <source>
        <dbReference type="ARBA" id="ARBA00023163"/>
    </source>
</evidence>
<dbReference type="Pfam" id="PF07702">
    <property type="entry name" value="UTRA"/>
    <property type="match status" value="1"/>
</dbReference>
<comment type="caution">
    <text evidence="5">The sequence shown here is derived from an EMBL/GenBank/DDBJ whole genome shotgun (WGS) entry which is preliminary data.</text>
</comment>
<sequence>MHSDPRGRDLVGELRRRIASGELTAGTRLPSELQLAAVQGSSRSAVRSALAVLARQGLVESRRGAGWYVQAFTSEGFDRMRSFTQWAEARGRVSGGRIVARARRRATPREARLLGIGTGEEVLHMIRVRTLEGRSVMVERSSWAPWVLPHVEFMEDDTHSTTRLLAEAGIVITHGNHRIEAVAASSEDARLLGIRRSSPMLQVRRETYAANGRPVECAEDRYLPHTISFEAQAAGAAELPDAG</sequence>
<feature type="domain" description="HTH gntR-type" evidence="4">
    <location>
        <begin position="4"/>
        <end position="72"/>
    </location>
</feature>
<keyword evidence="1" id="KW-0805">Transcription regulation</keyword>
<evidence type="ECO:0000256" key="2">
    <source>
        <dbReference type="ARBA" id="ARBA00023125"/>
    </source>
</evidence>
<proteinExistence type="predicted"/>
<evidence type="ECO:0000313" key="6">
    <source>
        <dbReference type="Proteomes" id="UP001589667"/>
    </source>
</evidence>
<dbReference type="Gene3D" id="1.10.10.10">
    <property type="entry name" value="Winged helix-like DNA-binding domain superfamily/Winged helix DNA-binding domain"/>
    <property type="match status" value="1"/>
</dbReference>
<dbReference type="SUPFAM" id="SSF46785">
    <property type="entry name" value="Winged helix' DNA-binding domain"/>
    <property type="match status" value="1"/>
</dbReference>
<dbReference type="Gene3D" id="3.40.1410.10">
    <property type="entry name" value="Chorismate lyase-like"/>
    <property type="match status" value="1"/>
</dbReference>
<evidence type="ECO:0000259" key="4">
    <source>
        <dbReference type="PROSITE" id="PS50949"/>
    </source>
</evidence>
<keyword evidence="6" id="KW-1185">Reference proteome</keyword>
<dbReference type="Proteomes" id="UP001589667">
    <property type="component" value="Unassembled WGS sequence"/>
</dbReference>
<dbReference type="RefSeq" id="WP_170296231.1">
    <property type="nucleotide sequence ID" value="NZ_BAAANI010000003.1"/>
</dbReference>
<dbReference type="InterPro" id="IPR036388">
    <property type="entry name" value="WH-like_DNA-bd_sf"/>
</dbReference>
<dbReference type="InterPro" id="IPR011663">
    <property type="entry name" value="UTRA"/>
</dbReference>
<dbReference type="InterPro" id="IPR050679">
    <property type="entry name" value="Bact_HTH_transcr_reg"/>
</dbReference>
<organism evidence="5 6">
    <name type="scientific">Agromyces lapidis</name>
    <dbReference type="NCBI Taxonomy" id="279574"/>
    <lineage>
        <taxon>Bacteria</taxon>
        <taxon>Bacillati</taxon>
        <taxon>Actinomycetota</taxon>
        <taxon>Actinomycetes</taxon>
        <taxon>Micrococcales</taxon>
        <taxon>Microbacteriaceae</taxon>
        <taxon>Agromyces</taxon>
    </lineage>
</organism>
<evidence type="ECO:0000313" key="5">
    <source>
        <dbReference type="EMBL" id="MFB9643645.1"/>
    </source>
</evidence>
<accession>A0ABV5STM1</accession>
<dbReference type="Pfam" id="PF00392">
    <property type="entry name" value="GntR"/>
    <property type="match status" value="1"/>
</dbReference>
<dbReference type="PANTHER" id="PTHR44846">
    <property type="entry name" value="MANNOSYL-D-GLYCERATE TRANSPORT/METABOLISM SYSTEM REPRESSOR MNGR-RELATED"/>
    <property type="match status" value="1"/>
</dbReference>
<reference evidence="5 6" key="1">
    <citation type="submission" date="2024-09" db="EMBL/GenBank/DDBJ databases">
        <authorList>
            <person name="Sun Q."/>
            <person name="Mori K."/>
        </authorList>
    </citation>
    <scope>NUCLEOTIDE SEQUENCE [LARGE SCALE GENOMIC DNA]</scope>
    <source>
        <strain evidence="5 6">JCM 14321</strain>
    </source>
</reference>
<dbReference type="InterPro" id="IPR036390">
    <property type="entry name" value="WH_DNA-bd_sf"/>
</dbReference>
<dbReference type="SMART" id="SM00345">
    <property type="entry name" value="HTH_GNTR"/>
    <property type="match status" value="1"/>
</dbReference>
<dbReference type="PRINTS" id="PR00035">
    <property type="entry name" value="HTHGNTR"/>
</dbReference>
<gene>
    <name evidence="5" type="ORF">ACFFQV_15235</name>
</gene>
<dbReference type="InterPro" id="IPR000524">
    <property type="entry name" value="Tscrpt_reg_HTH_GntR"/>
</dbReference>
<keyword evidence="2" id="KW-0238">DNA-binding</keyword>
<dbReference type="CDD" id="cd07377">
    <property type="entry name" value="WHTH_GntR"/>
    <property type="match status" value="1"/>
</dbReference>
<name>A0ABV5STM1_9MICO</name>